<comment type="caution">
    <text evidence="1">The sequence shown here is derived from an EMBL/GenBank/DDBJ whole genome shotgun (WGS) entry which is preliminary data.</text>
</comment>
<organism evidence="1 2">
    <name type="scientific">Mesonia oceanica</name>
    <dbReference type="NCBI Taxonomy" id="2687242"/>
    <lineage>
        <taxon>Bacteria</taxon>
        <taxon>Pseudomonadati</taxon>
        <taxon>Bacteroidota</taxon>
        <taxon>Flavobacteriia</taxon>
        <taxon>Flavobacteriales</taxon>
        <taxon>Flavobacteriaceae</taxon>
        <taxon>Mesonia</taxon>
    </lineage>
</organism>
<gene>
    <name evidence="1" type="primary">arcB_2</name>
    <name evidence="1" type="ORF">FVB9532_03394</name>
</gene>
<name>A0AC61YDA7_9FLAO</name>
<evidence type="ECO:0000313" key="2">
    <source>
        <dbReference type="Proteomes" id="UP000356253"/>
    </source>
</evidence>
<keyword evidence="1" id="KW-0808">Transferase</keyword>
<keyword evidence="2" id="KW-1185">Reference proteome</keyword>
<sequence length="409" mass="46720">MIKPCLPANEAKRLKALKELKIIDTVPEKEFDDISELASYVSNSPIALITFIEEERQWFKSRIGIDMCESSRDLSFCGHAILKPQEITIIENARLDERFKGNPLTESKDAPIIFYAGVPLTDKYGNALGTLCIIDHEPKKLNEHQIKALKTLAQQVVKLLELRVRNDYLEETEKTLRERNELLKNFAGVVSHDMKMPLANMIVTSDLLKEKYSAHLDEKAHEYLKYLKQSSLTLSDYITKILAHYETDKLSPREEEDQFDIHHLLEEIVDLLNITEDCEINFPENNLDLICNRVALEQILLNLLSNSLKYNDKEKILIDISCEEQKDVYYFSVNDNGMGIPQDKQKDIFELFATIDQIDRNGNRGNGIGLSTVQKLVNSLGGEIQVKSIIGKSTSFTFSIEKPIQQKTA</sequence>
<evidence type="ECO:0000313" key="1">
    <source>
        <dbReference type="EMBL" id="VVV02098.1"/>
    </source>
</evidence>
<reference evidence="1" key="1">
    <citation type="submission" date="2019-09" db="EMBL/GenBank/DDBJ databases">
        <authorList>
            <person name="Rodrigo-Torres L."/>
            <person name="Arahal R. D."/>
            <person name="Lucena T."/>
        </authorList>
    </citation>
    <scope>NUCLEOTIDE SEQUENCE</scope>
    <source>
        <strain evidence="1">ISS653</strain>
    </source>
</reference>
<protein>
    <submittedName>
        <fullName evidence="1">Aerobic respiration control sensor protein ArcB</fullName>
        <ecNumber evidence="1">2.7.13.3</ecNumber>
    </submittedName>
</protein>
<dbReference type="EMBL" id="CABVMM010000015">
    <property type="protein sequence ID" value="VVV02098.1"/>
    <property type="molecule type" value="Genomic_DNA"/>
</dbReference>
<dbReference type="Proteomes" id="UP000356253">
    <property type="component" value="Unassembled WGS sequence"/>
</dbReference>
<accession>A0AC61YDA7</accession>
<dbReference type="EC" id="2.7.13.3" evidence="1"/>
<proteinExistence type="predicted"/>